<proteinExistence type="predicted"/>
<name>A0AAF0UA60_SOLVR</name>
<reference evidence="8" key="1">
    <citation type="submission" date="2023-08" db="EMBL/GenBank/DDBJ databases">
        <title>A de novo genome assembly of Solanum verrucosum Schlechtendal, a Mexican diploid species geographically isolated from the other diploid A-genome species in potato relatives.</title>
        <authorList>
            <person name="Hosaka K."/>
        </authorList>
    </citation>
    <scope>NUCLEOTIDE SEQUENCE</scope>
    <source>
        <tissue evidence="8">Young leaves</tissue>
    </source>
</reference>
<dbReference type="Pfam" id="PF17917">
    <property type="entry name" value="RT_RNaseH"/>
    <property type="match status" value="1"/>
</dbReference>
<gene>
    <name evidence="8" type="ORF">MTR67_035276</name>
</gene>
<keyword evidence="6" id="KW-0695">RNA-directed DNA polymerase</keyword>
<sequence>MHDKNVIAYASRQLKVHERNYPTHDLELAADVNLRQRRWMELLKDYDVTIQYYQGKANVVADALSRITVSMGSLAWLSVANQSLSKEIQTLVSKFVQLGISERGGVLASIEVKATFIKDIRERTCHMPLSKIHPIQVVGLHGSSKTSPNLCSPFSMSIRFRAPIQRQVTCLPTH</sequence>
<evidence type="ECO:0000256" key="3">
    <source>
        <dbReference type="ARBA" id="ARBA00022722"/>
    </source>
</evidence>
<evidence type="ECO:0000313" key="8">
    <source>
        <dbReference type="EMBL" id="WMV41891.1"/>
    </source>
</evidence>
<evidence type="ECO:0000256" key="1">
    <source>
        <dbReference type="ARBA" id="ARBA00022679"/>
    </source>
</evidence>
<dbReference type="GO" id="GO:0003964">
    <property type="term" value="F:RNA-directed DNA polymerase activity"/>
    <property type="evidence" value="ECO:0007669"/>
    <property type="project" value="UniProtKB-KW"/>
</dbReference>
<dbReference type="Proteomes" id="UP001234989">
    <property type="component" value="Chromosome 8"/>
</dbReference>
<keyword evidence="3" id="KW-0540">Nuclease</keyword>
<dbReference type="PANTHER" id="PTHR34072:SF52">
    <property type="entry name" value="RIBONUCLEASE H"/>
    <property type="match status" value="1"/>
</dbReference>
<dbReference type="SUPFAM" id="SSF56672">
    <property type="entry name" value="DNA/RNA polymerases"/>
    <property type="match status" value="1"/>
</dbReference>
<evidence type="ECO:0000256" key="6">
    <source>
        <dbReference type="ARBA" id="ARBA00022918"/>
    </source>
</evidence>
<dbReference type="InterPro" id="IPR041373">
    <property type="entry name" value="RT_RNaseH"/>
</dbReference>
<keyword evidence="5" id="KW-0378">Hydrolase</keyword>
<dbReference type="AlphaFoldDB" id="A0AAF0UA60"/>
<keyword evidence="1" id="KW-0808">Transferase</keyword>
<evidence type="ECO:0000259" key="7">
    <source>
        <dbReference type="Pfam" id="PF17917"/>
    </source>
</evidence>
<dbReference type="InterPro" id="IPR043502">
    <property type="entry name" value="DNA/RNA_pol_sf"/>
</dbReference>
<evidence type="ECO:0000256" key="5">
    <source>
        <dbReference type="ARBA" id="ARBA00022801"/>
    </source>
</evidence>
<evidence type="ECO:0000313" key="9">
    <source>
        <dbReference type="Proteomes" id="UP001234989"/>
    </source>
</evidence>
<organism evidence="8 9">
    <name type="scientific">Solanum verrucosum</name>
    <dbReference type="NCBI Taxonomy" id="315347"/>
    <lineage>
        <taxon>Eukaryota</taxon>
        <taxon>Viridiplantae</taxon>
        <taxon>Streptophyta</taxon>
        <taxon>Embryophyta</taxon>
        <taxon>Tracheophyta</taxon>
        <taxon>Spermatophyta</taxon>
        <taxon>Magnoliopsida</taxon>
        <taxon>eudicotyledons</taxon>
        <taxon>Gunneridae</taxon>
        <taxon>Pentapetalae</taxon>
        <taxon>asterids</taxon>
        <taxon>lamiids</taxon>
        <taxon>Solanales</taxon>
        <taxon>Solanaceae</taxon>
        <taxon>Solanoideae</taxon>
        <taxon>Solaneae</taxon>
        <taxon>Solanum</taxon>
    </lineage>
</organism>
<evidence type="ECO:0000256" key="2">
    <source>
        <dbReference type="ARBA" id="ARBA00022695"/>
    </source>
</evidence>
<accession>A0AAF0UA60</accession>
<keyword evidence="4" id="KW-0255">Endonuclease</keyword>
<protein>
    <recommendedName>
        <fullName evidence="7">Reverse transcriptase RNase H-like domain-containing protein</fullName>
    </recommendedName>
</protein>
<keyword evidence="9" id="KW-1185">Reference proteome</keyword>
<evidence type="ECO:0000256" key="4">
    <source>
        <dbReference type="ARBA" id="ARBA00022759"/>
    </source>
</evidence>
<dbReference type="PANTHER" id="PTHR34072">
    <property type="entry name" value="ENZYMATIC POLYPROTEIN-RELATED"/>
    <property type="match status" value="1"/>
</dbReference>
<keyword evidence="2" id="KW-0548">Nucleotidyltransferase</keyword>
<dbReference type="GO" id="GO:0004519">
    <property type="term" value="F:endonuclease activity"/>
    <property type="evidence" value="ECO:0007669"/>
    <property type="project" value="UniProtKB-KW"/>
</dbReference>
<dbReference type="GO" id="GO:0016787">
    <property type="term" value="F:hydrolase activity"/>
    <property type="evidence" value="ECO:0007669"/>
    <property type="project" value="UniProtKB-KW"/>
</dbReference>
<dbReference type="EMBL" id="CP133619">
    <property type="protein sequence ID" value="WMV41891.1"/>
    <property type="molecule type" value="Genomic_DNA"/>
</dbReference>
<feature type="domain" description="Reverse transcriptase RNase H-like" evidence="7">
    <location>
        <begin position="4"/>
        <end position="50"/>
    </location>
</feature>